<comment type="caution">
    <text evidence="2">The sequence shown here is derived from an EMBL/GenBank/DDBJ whole genome shotgun (WGS) entry which is preliminary data.</text>
</comment>
<evidence type="ECO:0000259" key="1">
    <source>
        <dbReference type="Pfam" id="PF20598"/>
    </source>
</evidence>
<keyword evidence="3" id="KW-1185">Reference proteome</keyword>
<gene>
    <name evidence="2" type="ORF">ACFSKX_15675</name>
</gene>
<dbReference type="RefSeq" id="WP_265722606.1">
    <property type="nucleotide sequence ID" value="NZ_JAPIVK010000026.1"/>
</dbReference>
<feature type="domain" description="DUF6795" evidence="1">
    <location>
        <begin position="38"/>
        <end position="139"/>
    </location>
</feature>
<proteinExistence type="predicted"/>
<sequence length="161" mass="18182">MKFATLSIFAVFILTANTGFAMSLIKTKEVDAILFSEMSGVITYNGKPAEGVVLNLSVRWNEDESIKKTFKTGKNGYFQIPQIERKITTHPLVQLSISQIIIAHYNGESYKLWIRGKLDAKEHSETDGKPENFRCELTDPLIRVEVNNGQLGTPCKWEKSK</sequence>
<organism evidence="2 3">
    <name type="scientific">Microbulbifer halophilus</name>
    <dbReference type="NCBI Taxonomy" id="453963"/>
    <lineage>
        <taxon>Bacteria</taxon>
        <taxon>Pseudomonadati</taxon>
        <taxon>Pseudomonadota</taxon>
        <taxon>Gammaproteobacteria</taxon>
        <taxon>Cellvibrionales</taxon>
        <taxon>Microbulbiferaceae</taxon>
        <taxon>Microbulbifer</taxon>
    </lineage>
</organism>
<evidence type="ECO:0000313" key="2">
    <source>
        <dbReference type="EMBL" id="MFD2311869.1"/>
    </source>
</evidence>
<reference evidence="3" key="1">
    <citation type="journal article" date="2019" name="Int. J. Syst. Evol. Microbiol.">
        <title>The Global Catalogue of Microorganisms (GCM) 10K type strain sequencing project: providing services to taxonomists for standard genome sequencing and annotation.</title>
        <authorList>
            <consortium name="The Broad Institute Genomics Platform"/>
            <consortium name="The Broad Institute Genome Sequencing Center for Infectious Disease"/>
            <person name="Wu L."/>
            <person name="Ma J."/>
        </authorList>
    </citation>
    <scope>NUCLEOTIDE SEQUENCE [LARGE SCALE GENOMIC DNA]</scope>
    <source>
        <strain evidence="3">KCTC 12848</strain>
    </source>
</reference>
<protein>
    <submittedName>
        <fullName evidence="2">DUF6795 domain-containing protein</fullName>
    </submittedName>
</protein>
<name>A0ABW5EFI9_9GAMM</name>
<dbReference type="InterPro" id="IPR046474">
    <property type="entry name" value="DUF6795"/>
</dbReference>
<dbReference type="EMBL" id="JBHUJD010000023">
    <property type="protein sequence ID" value="MFD2311869.1"/>
    <property type="molecule type" value="Genomic_DNA"/>
</dbReference>
<dbReference type="Proteomes" id="UP001597425">
    <property type="component" value="Unassembled WGS sequence"/>
</dbReference>
<accession>A0ABW5EFI9</accession>
<dbReference type="Pfam" id="PF20598">
    <property type="entry name" value="DUF6795"/>
    <property type="match status" value="1"/>
</dbReference>
<evidence type="ECO:0000313" key="3">
    <source>
        <dbReference type="Proteomes" id="UP001597425"/>
    </source>
</evidence>